<evidence type="ECO:0000313" key="3">
    <source>
        <dbReference type="Proteomes" id="UP000235786"/>
    </source>
</evidence>
<protein>
    <recommendedName>
        <fullName evidence="1">Heterokaryon incompatibility domain-containing protein</fullName>
    </recommendedName>
</protein>
<sequence>MSAYTYQPIDSSQGEIRILTLNFDARLALGRDRIGLLTGTLTKLLLPISTLPRTQRALRMSKVPVFHALSYVWGEDEKPQEILIDGKSIPITQNLYDGLRALQKNSVGPIRVWADTLYICQEDAVERSAQIMLMREVYHSASEVSIWLGANSEDGRRAFNFISRLTGSFEEVDDFVGTEDNKGSEILFEICAKPIGALARGCFRIAHGVDQIWDLKYPAGLDSKAEILIDPDGGNSLHCVESGNPRFQPSAQRLAKVTDEGDFFHIADILSRIFIQNDWFSRMWVVQEAAVADTVEFHLGGMGMGWDAVFDVICYLHYTRGIPIGGIRRITGLHRIRSGWHDRQRHPLQDLMRECRYRIATDPRDKIYSLLGLMGDHMNDLLQPDYSKSVGNVYSNVTRHFISQSESLDPICGWQTHGRSTDTSWELPTWTPDYTLDQEHAPSPLVPIDRRSSIYAASGYDHGSKFQLSGDSVHPGWTQLQTHGIYIDSVKRLSNPGTETETFGSKTARWLSTLISAEEFLHGMKDVQISLEGLDKTLSEYSRYHYSPDRAGLQFKSPEKTRPLKDDQILDAFIHTLLLSSISSRERLTKHDLDEILSMNPLTTFSQSKQSVRLDKICQAFEEGSKRRRFVITQNGCMGSAPQPAEEGDMICVLYGCSVPVILRKREDQDYYEFVGECYLHGFMDAEAIALQIKGVLKEQELMLV</sequence>
<reference evidence="2 3" key="1">
    <citation type="submission" date="2016-04" db="EMBL/GenBank/DDBJ databases">
        <title>A degradative enzymes factory behind the ericoid mycorrhizal symbiosis.</title>
        <authorList>
            <consortium name="DOE Joint Genome Institute"/>
            <person name="Martino E."/>
            <person name="Morin E."/>
            <person name="Grelet G."/>
            <person name="Kuo A."/>
            <person name="Kohler A."/>
            <person name="Daghino S."/>
            <person name="Barry K."/>
            <person name="Choi C."/>
            <person name="Cichocki N."/>
            <person name="Clum A."/>
            <person name="Copeland A."/>
            <person name="Hainaut M."/>
            <person name="Haridas S."/>
            <person name="Labutti K."/>
            <person name="Lindquist E."/>
            <person name="Lipzen A."/>
            <person name="Khouja H.-R."/>
            <person name="Murat C."/>
            <person name="Ohm R."/>
            <person name="Olson A."/>
            <person name="Spatafora J."/>
            <person name="Veneault-Fourrey C."/>
            <person name="Henrissat B."/>
            <person name="Grigoriev I."/>
            <person name="Martin F."/>
            <person name="Perotto S."/>
        </authorList>
    </citation>
    <scope>NUCLEOTIDE SEQUENCE [LARGE SCALE GENOMIC DNA]</scope>
    <source>
        <strain evidence="2 3">F</strain>
    </source>
</reference>
<feature type="domain" description="Heterokaryon incompatibility" evidence="1">
    <location>
        <begin position="66"/>
        <end position="171"/>
    </location>
</feature>
<dbReference type="InterPro" id="IPR052895">
    <property type="entry name" value="HetReg/Transcr_Mod"/>
</dbReference>
<dbReference type="EMBL" id="KZ613947">
    <property type="protein sequence ID" value="PMD39197.1"/>
    <property type="molecule type" value="Genomic_DNA"/>
</dbReference>
<dbReference type="Proteomes" id="UP000235786">
    <property type="component" value="Unassembled WGS sequence"/>
</dbReference>
<organism evidence="2 3">
    <name type="scientific">Hyaloscypha variabilis (strain UAMH 11265 / GT02V1 / F)</name>
    <name type="common">Meliniomyces variabilis</name>
    <dbReference type="NCBI Taxonomy" id="1149755"/>
    <lineage>
        <taxon>Eukaryota</taxon>
        <taxon>Fungi</taxon>
        <taxon>Dikarya</taxon>
        <taxon>Ascomycota</taxon>
        <taxon>Pezizomycotina</taxon>
        <taxon>Leotiomycetes</taxon>
        <taxon>Helotiales</taxon>
        <taxon>Hyaloscyphaceae</taxon>
        <taxon>Hyaloscypha</taxon>
        <taxon>Hyaloscypha variabilis</taxon>
    </lineage>
</organism>
<name>A0A2J6RL29_HYAVF</name>
<keyword evidence="3" id="KW-1185">Reference proteome</keyword>
<dbReference type="AlphaFoldDB" id="A0A2J6RL29"/>
<proteinExistence type="predicted"/>
<accession>A0A2J6RL29</accession>
<dbReference type="Pfam" id="PF06985">
    <property type="entry name" value="HET"/>
    <property type="match status" value="1"/>
</dbReference>
<dbReference type="PANTHER" id="PTHR24148:SF64">
    <property type="entry name" value="HETEROKARYON INCOMPATIBILITY DOMAIN-CONTAINING PROTEIN"/>
    <property type="match status" value="1"/>
</dbReference>
<evidence type="ECO:0000259" key="1">
    <source>
        <dbReference type="Pfam" id="PF06985"/>
    </source>
</evidence>
<dbReference type="InterPro" id="IPR010730">
    <property type="entry name" value="HET"/>
</dbReference>
<dbReference type="PANTHER" id="PTHR24148">
    <property type="entry name" value="ANKYRIN REPEAT DOMAIN-CONTAINING PROTEIN 39 HOMOLOG-RELATED"/>
    <property type="match status" value="1"/>
</dbReference>
<evidence type="ECO:0000313" key="2">
    <source>
        <dbReference type="EMBL" id="PMD39197.1"/>
    </source>
</evidence>
<gene>
    <name evidence="2" type="ORF">L207DRAFT_584583</name>
</gene>
<dbReference type="OrthoDB" id="2157530at2759"/>
<dbReference type="Pfam" id="PF26639">
    <property type="entry name" value="Het-6_barrel"/>
    <property type="match status" value="1"/>
</dbReference>